<evidence type="ECO:0000313" key="1">
    <source>
        <dbReference type="EMBL" id="AWW35393.1"/>
    </source>
</evidence>
<dbReference type="EMBL" id="CP030073">
    <property type="protein sequence ID" value="AWW42046.1"/>
    <property type="molecule type" value="Genomic_DNA"/>
</dbReference>
<evidence type="ECO:0000313" key="2">
    <source>
        <dbReference type="EMBL" id="AWW42046.1"/>
    </source>
</evidence>
<proteinExistence type="predicted"/>
<keyword evidence="3" id="KW-1185">Reference proteome</keyword>
<gene>
    <name evidence="1" type="ORF">DN051_00720</name>
    <name evidence="2" type="ORF">DN051_40090</name>
</gene>
<dbReference type="AlphaFoldDB" id="A0A2Z4IT18"/>
<accession>A0A2Z4IT18</accession>
<name>A0A2Z4IT18_9ACTN</name>
<dbReference type="RefSeq" id="WP_112437587.1">
    <property type="nucleotide sequence ID" value="NZ_CP030073.1"/>
</dbReference>
<dbReference type="KEGG" id="scad:DN051_40090"/>
<dbReference type="KEGG" id="scad:DN051_00720"/>
<organism evidence="1 3">
    <name type="scientific">Streptomyces cadmiisoli</name>
    <dbReference type="NCBI Taxonomy" id="2184053"/>
    <lineage>
        <taxon>Bacteria</taxon>
        <taxon>Bacillati</taxon>
        <taxon>Actinomycetota</taxon>
        <taxon>Actinomycetes</taxon>
        <taxon>Kitasatosporales</taxon>
        <taxon>Streptomycetaceae</taxon>
        <taxon>Streptomyces</taxon>
        <taxon>Streptomyces aurantiacus group</taxon>
    </lineage>
</organism>
<dbReference type="EMBL" id="CP030073">
    <property type="protein sequence ID" value="AWW35393.1"/>
    <property type="molecule type" value="Genomic_DNA"/>
</dbReference>
<sequence length="185" mass="20696">MTPDSYVLPRPERERRAAAYEWLLTAAPDRQTAISEWRSPGVALLTAGVEWDAVRVPYDVLHPGFDRATTLQELVQRLGELKVGGSAFCDPYRPFMYLLVPPRTDKDWPRDLASARVECLGGTQPYVHHVGVPRLESVAPPGPFWLTPPDVIPQRHADPEHLYTLLHALLHAAPQQQADTPQVIA</sequence>
<dbReference type="Proteomes" id="UP000249616">
    <property type="component" value="Chromosome"/>
</dbReference>
<reference evidence="1 3" key="1">
    <citation type="journal article" date="2019" name="Int. J. Syst. Evol. Microbiol.">
        <title>Streptomyces cadmiisoli sp. nov., a novel actinomycete isolated from cadmium-contaminated soil.</title>
        <authorList>
            <person name="Li K."/>
            <person name="Tang X."/>
            <person name="Zhao J."/>
            <person name="Guo Y."/>
            <person name="Tang Y."/>
            <person name="Gao J."/>
        </authorList>
    </citation>
    <scope>NUCLEOTIDE SEQUENCE [LARGE SCALE GENOMIC DNA]</scope>
    <source>
        <strain evidence="1 3">ZFG47</strain>
    </source>
</reference>
<evidence type="ECO:0008006" key="4">
    <source>
        <dbReference type="Google" id="ProtNLM"/>
    </source>
</evidence>
<evidence type="ECO:0000313" key="3">
    <source>
        <dbReference type="Proteomes" id="UP000249616"/>
    </source>
</evidence>
<protein>
    <recommendedName>
        <fullName evidence="4">DNA primase/polymerase bifunctional N-terminal domain-containing protein</fullName>
    </recommendedName>
</protein>